<organism evidence="2 3">
    <name type="scientific">Congregibacter variabilis</name>
    <dbReference type="NCBI Taxonomy" id="3081200"/>
    <lineage>
        <taxon>Bacteria</taxon>
        <taxon>Pseudomonadati</taxon>
        <taxon>Pseudomonadota</taxon>
        <taxon>Gammaproteobacteria</taxon>
        <taxon>Cellvibrionales</taxon>
        <taxon>Halieaceae</taxon>
        <taxon>Congregibacter</taxon>
    </lineage>
</organism>
<proteinExistence type="predicted"/>
<dbReference type="EMBL" id="CP136864">
    <property type="protein sequence ID" value="WOJ94569.1"/>
    <property type="molecule type" value="Genomic_DNA"/>
</dbReference>
<name>A0ABZ0I4X1_9GAMM</name>
<evidence type="ECO:0000259" key="1">
    <source>
        <dbReference type="Pfam" id="PF13145"/>
    </source>
</evidence>
<accession>A0ABZ0I4X1</accession>
<dbReference type="RefSeq" id="WP_407349206.1">
    <property type="nucleotide sequence ID" value="NZ_CP136864.1"/>
</dbReference>
<evidence type="ECO:0000313" key="2">
    <source>
        <dbReference type="EMBL" id="WOJ94569.1"/>
    </source>
</evidence>
<keyword evidence="3" id="KW-1185">Reference proteome</keyword>
<evidence type="ECO:0000313" key="3">
    <source>
        <dbReference type="Proteomes" id="UP001626537"/>
    </source>
</evidence>
<reference evidence="2 3" key="1">
    <citation type="submission" date="2023-10" db="EMBL/GenBank/DDBJ databases">
        <title>Two novel species belonging to the OM43/NOR5 clade.</title>
        <authorList>
            <person name="Park M."/>
        </authorList>
    </citation>
    <scope>NUCLEOTIDE SEQUENCE [LARGE SCALE GENOMIC DNA]</scope>
    <source>
        <strain evidence="2 3">IMCC43200</strain>
    </source>
</reference>
<dbReference type="InterPro" id="IPR000297">
    <property type="entry name" value="PPIase_PpiC"/>
</dbReference>
<protein>
    <submittedName>
        <fullName evidence="2">Peptidylprolyl isomerase</fullName>
    </submittedName>
</protein>
<gene>
    <name evidence="2" type="ORF">R0135_05240</name>
</gene>
<dbReference type="Proteomes" id="UP001626537">
    <property type="component" value="Chromosome"/>
</dbReference>
<sequence length="261" mass="29848">MKRLLKDPVLIFFVLGALLFVLFGLLQREESTPIVLSNGAQALLVSEWEMLTGRSADSNDVQRIVEDYYERELLFREGLSRELYASDPSIRELIIELMQQQVTGEILEPSGKDLVNFYTDNIDRYYSEATISFTQRLFRDAPQAPDQLLAQLNQGDVIGDDQLWQGKDFPNYGVSMIRGLFGQSLLEVLEEISIAEWQGPYQSAEGWHYFRVERRDKPVLLSFERVKDQVMADYQAEAVSAAVEAFVETKRAAYPLETGSR</sequence>
<feature type="domain" description="PpiC" evidence="1">
    <location>
        <begin position="110"/>
        <end position="228"/>
    </location>
</feature>
<dbReference type="GO" id="GO:0016853">
    <property type="term" value="F:isomerase activity"/>
    <property type="evidence" value="ECO:0007669"/>
    <property type="project" value="UniProtKB-KW"/>
</dbReference>
<keyword evidence="2" id="KW-0413">Isomerase</keyword>
<dbReference type="Pfam" id="PF13145">
    <property type="entry name" value="Rotamase_2"/>
    <property type="match status" value="1"/>
</dbReference>